<protein>
    <submittedName>
        <fullName evidence="4">Signal transduction protein</fullName>
    </submittedName>
</protein>
<dbReference type="InterPro" id="IPR051257">
    <property type="entry name" value="Diverse_CBS-Domain"/>
</dbReference>
<dbReference type="SMART" id="SM00116">
    <property type="entry name" value="CBS"/>
    <property type="match status" value="2"/>
</dbReference>
<dbReference type="PANTHER" id="PTHR43080">
    <property type="entry name" value="CBS DOMAIN-CONTAINING PROTEIN CBSX3, MITOCHONDRIAL"/>
    <property type="match status" value="1"/>
</dbReference>
<dbReference type="Gene3D" id="3.10.580.10">
    <property type="entry name" value="CBS-domain"/>
    <property type="match status" value="1"/>
</dbReference>
<name>A0A6S6T7Z7_9GAMM</name>
<evidence type="ECO:0000256" key="1">
    <source>
        <dbReference type="ARBA" id="ARBA00023122"/>
    </source>
</evidence>
<dbReference type="AlphaFoldDB" id="A0A6S6T7Z7"/>
<evidence type="ECO:0000259" key="3">
    <source>
        <dbReference type="PROSITE" id="PS51371"/>
    </source>
</evidence>
<dbReference type="InterPro" id="IPR046342">
    <property type="entry name" value="CBS_dom_sf"/>
</dbReference>
<accession>A0A6S6T7Z7</accession>
<dbReference type="PROSITE" id="PS51371">
    <property type="entry name" value="CBS"/>
    <property type="match status" value="2"/>
</dbReference>
<dbReference type="PANTHER" id="PTHR43080:SF2">
    <property type="entry name" value="CBS DOMAIN-CONTAINING PROTEIN"/>
    <property type="match status" value="1"/>
</dbReference>
<evidence type="ECO:0000256" key="2">
    <source>
        <dbReference type="PROSITE-ProRule" id="PRU00703"/>
    </source>
</evidence>
<dbReference type="EMBL" id="CACVAY010000079">
    <property type="protein sequence ID" value="CAA6816922.1"/>
    <property type="molecule type" value="Genomic_DNA"/>
</dbReference>
<proteinExistence type="predicted"/>
<gene>
    <name evidence="4" type="ORF">HELGO_WM17044</name>
</gene>
<feature type="domain" description="CBS" evidence="3">
    <location>
        <begin position="12"/>
        <end position="70"/>
    </location>
</feature>
<evidence type="ECO:0000313" key="4">
    <source>
        <dbReference type="EMBL" id="CAA6816922.1"/>
    </source>
</evidence>
<dbReference type="Pfam" id="PF00571">
    <property type="entry name" value="CBS"/>
    <property type="match status" value="2"/>
</dbReference>
<dbReference type="InterPro" id="IPR000644">
    <property type="entry name" value="CBS_dom"/>
</dbReference>
<reference evidence="4" key="1">
    <citation type="submission" date="2020-01" db="EMBL/GenBank/DDBJ databases">
        <authorList>
            <person name="Meier V. D."/>
            <person name="Meier V D."/>
        </authorList>
    </citation>
    <scope>NUCLEOTIDE SEQUENCE</scope>
    <source>
        <strain evidence="4">HLG_WM_MAG_07</strain>
    </source>
</reference>
<organism evidence="4">
    <name type="scientific">uncultured Thiotrichaceae bacterium</name>
    <dbReference type="NCBI Taxonomy" id="298394"/>
    <lineage>
        <taxon>Bacteria</taxon>
        <taxon>Pseudomonadati</taxon>
        <taxon>Pseudomonadota</taxon>
        <taxon>Gammaproteobacteria</taxon>
        <taxon>Thiotrichales</taxon>
        <taxon>Thiotrichaceae</taxon>
        <taxon>environmental samples</taxon>
    </lineage>
</organism>
<feature type="domain" description="CBS" evidence="3">
    <location>
        <begin position="79"/>
        <end position="134"/>
    </location>
</feature>
<sequence>MSDTSLHVRHHMNPNFVKLKPDQEIGEVITLFNKLRIFGAPVVDDLGNLVGMISGTDCIEAAVQSNFDPSWRGYVKDFMTEDVRTVDAEYSCLYVAKMFLKDTYRRYPVIEDNRVIGQVGRVDILRALENATSK</sequence>
<keyword evidence="1 2" id="KW-0129">CBS domain</keyword>
<dbReference type="SUPFAM" id="SSF54631">
    <property type="entry name" value="CBS-domain pair"/>
    <property type="match status" value="1"/>
</dbReference>